<dbReference type="GO" id="GO:0008270">
    <property type="term" value="F:zinc ion binding"/>
    <property type="evidence" value="ECO:0007669"/>
    <property type="project" value="UniProtKB-KW"/>
</dbReference>
<feature type="domain" description="C2H2-type" evidence="2">
    <location>
        <begin position="15"/>
        <end position="43"/>
    </location>
</feature>
<keyword evidence="4" id="KW-1185">Reference proteome</keyword>
<proteinExistence type="predicted"/>
<dbReference type="InterPro" id="IPR013087">
    <property type="entry name" value="Znf_C2H2_type"/>
</dbReference>
<comment type="caution">
    <text evidence="3">The sequence shown here is derived from an EMBL/GenBank/DDBJ whole genome shotgun (WGS) entry which is preliminary data.</text>
</comment>
<evidence type="ECO:0000313" key="3">
    <source>
        <dbReference type="EMBL" id="GBM48191.1"/>
    </source>
</evidence>
<organism evidence="3 4">
    <name type="scientific">Araneus ventricosus</name>
    <name type="common">Orbweaver spider</name>
    <name type="synonym">Epeira ventricosa</name>
    <dbReference type="NCBI Taxonomy" id="182803"/>
    <lineage>
        <taxon>Eukaryota</taxon>
        <taxon>Metazoa</taxon>
        <taxon>Ecdysozoa</taxon>
        <taxon>Arthropoda</taxon>
        <taxon>Chelicerata</taxon>
        <taxon>Arachnida</taxon>
        <taxon>Araneae</taxon>
        <taxon>Araneomorphae</taxon>
        <taxon>Entelegynae</taxon>
        <taxon>Araneoidea</taxon>
        <taxon>Araneidae</taxon>
        <taxon>Araneus</taxon>
    </lineage>
</organism>
<name>A0A4Y2G480_ARAVE</name>
<keyword evidence="1" id="KW-0863">Zinc-finger</keyword>
<dbReference type="EMBL" id="BGPR01001207">
    <property type="protein sequence ID" value="GBM48191.1"/>
    <property type="molecule type" value="Genomic_DNA"/>
</dbReference>
<accession>A0A4Y2G480</accession>
<dbReference type="OrthoDB" id="6437321at2759"/>
<keyword evidence="1" id="KW-0862">Zinc</keyword>
<dbReference type="PANTHER" id="PTHR31511">
    <property type="entry name" value="PROTEIN CBG23764"/>
    <property type="match status" value="1"/>
</dbReference>
<dbReference type="Proteomes" id="UP000499080">
    <property type="component" value="Unassembled WGS sequence"/>
</dbReference>
<protein>
    <recommendedName>
        <fullName evidence="2">C2H2-type domain-containing protein</fullName>
    </recommendedName>
</protein>
<dbReference type="PROSITE" id="PS50157">
    <property type="entry name" value="ZINC_FINGER_C2H2_2"/>
    <property type="match status" value="1"/>
</dbReference>
<reference evidence="3 4" key="1">
    <citation type="journal article" date="2019" name="Sci. Rep.">
        <title>Orb-weaving spider Araneus ventricosus genome elucidates the spidroin gene catalogue.</title>
        <authorList>
            <person name="Kono N."/>
            <person name="Nakamura H."/>
            <person name="Ohtoshi R."/>
            <person name="Moran D.A.P."/>
            <person name="Shinohara A."/>
            <person name="Yoshida Y."/>
            <person name="Fujiwara M."/>
            <person name="Mori M."/>
            <person name="Tomita M."/>
            <person name="Arakawa K."/>
        </authorList>
    </citation>
    <scope>NUCLEOTIDE SEQUENCE [LARGE SCALE GENOMIC DNA]</scope>
</reference>
<dbReference type="PANTHER" id="PTHR31511:SF12">
    <property type="entry name" value="RHO TERMINATION FACTOR N-TERMINAL DOMAIN-CONTAINING PROTEIN"/>
    <property type="match status" value="1"/>
</dbReference>
<dbReference type="AlphaFoldDB" id="A0A4Y2G480"/>
<keyword evidence="1" id="KW-0479">Metal-binding</keyword>
<evidence type="ECO:0000259" key="2">
    <source>
        <dbReference type="PROSITE" id="PS50157"/>
    </source>
</evidence>
<gene>
    <name evidence="3" type="ORF">AVEN_72470_1</name>
</gene>
<evidence type="ECO:0000256" key="1">
    <source>
        <dbReference type="PROSITE-ProRule" id="PRU00042"/>
    </source>
</evidence>
<evidence type="ECO:0000313" key="4">
    <source>
        <dbReference type="Proteomes" id="UP000499080"/>
    </source>
</evidence>
<sequence length="304" mass="35162">MEAIRIMYTREKKTFSCEHCDQVFPRISDLLRLKRTDHSAPPAPRVARPPTRKSGRNALGAYSSHFMMPNSDAALDLLLFLEDIRQEMHDIILPELEEKRSIKCYYVSKIRFSMETPVGDAEYCSPYFRNKVVIELDISMIAEHIEQAFDKVKLSLNDFLKNGSVWVFDSVISHMEIKTATYHLLAPRSYIPLPSKLAAKKALINIKNVDKKCLVWCVLAALYLVELYPERVSHYLPLQQELRLGNVTCLVQSCKDPTIEKLNNLRINVFGYEDEEVFPLYISKREDNRAINLLYITQGDGKHY</sequence>